<dbReference type="Proteomes" id="UP000004277">
    <property type="component" value="Unassembled WGS sequence"/>
</dbReference>
<name>A0ACD3SMR8_9BURK</name>
<organism evidence="1 2">
    <name type="scientific">Imbroritus primus</name>
    <dbReference type="NCBI Taxonomy" id="3058603"/>
    <lineage>
        <taxon>Bacteria</taxon>
        <taxon>Pseudomonadati</taxon>
        <taxon>Pseudomonadota</taxon>
        <taxon>Betaproteobacteria</taxon>
        <taxon>Burkholderiales</taxon>
        <taxon>Burkholderiaceae</taxon>
        <taxon>Imbroritus</taxon>
    </lineage>
</organism>
<evidence type="ECO:0000313" key="1">
    <source>
        <dbReference type="EMBL" id="TMS57493.1"/>
    </source>
</evidence>
<comment type="caution">
    <text evidence="1">The sequence shown here is derived from an EMBL/GenBank/DDBJ whole genome shotgun (WGS) entry which is preliminary data.</text>
</comment>
<evidence type="ECO:0000313" key="2">
    <source>
        <dbReference type="Proteomes" id="UP000004277"/>
    </source>
</evidence>
<keyword evidence="2" id="KW-1185">Reference proteome</keyword>
<gene>
    <name evidence="1" type="ORF">MW7_012920</name>
</gene>
<accession>A0ACD3SMR8</accession>
<protein>
    <submittedName>
        <fullName evidence="1">NAD(P)-dependent oxidoreductase</fullName>
    </submittedName>
</protein>
<proteinExistence type="predicted"/>
<reference evidence="1" key="1">
    <citation type="submission" date="2019-05" db="EMBL/GenBank/DDBJ databases">
        <title>Revised genome assembly of Burkholderiaceae (previously Ralstonia) sp. PBA.</title>
        <authorList>
            <person name="Gan H.M."/>
        </authorList>
    </citation>
    <scope>NUCLEOTIDE SEQUENCE</scope>
    <source>
        <strain evidence="1">PBA</strain>
    </source>
</reference>
<dbReference type="EMBL" id="AKCV02000023">
    <property type="protein sequence ID" value="TMS57493.1"/>
    <property type="molecule type" value="Genomic_DNA"/>
</dbReference>
<sequence>MKSVLRSPGIQAPRHGAVPNTTTRTRQNMHIAIIGGSGLIGSETARQLVAAGHTVTLLSRRPAADLPDLPWKACEIADAAVRDTLASIRPAAVIHLAALLQFSCDQQPAEAIRINVDGTVNVLEACRAAGIRRVVFGSSMAVYGRRTDRMSETDPIPDDVGLYGQTKRLCEILGARYRALYGMEFVALRYAGVIGPQELHSAGMAMVRQQIRSTASGKDVTIDDASGRETVHLTHVSDAAAATVAAALHPGPAHTVYNVAGPIDNYMTLVDYHAAVRALVPHAGAVHWAGSARGAGPLDLTRLQTDLGVSPAVTVPEALRRDLRTLGWL</sequence>